<dbReference type="EMBL" id="LELK01000004">
    <property type="protein sequence ID" value="KMM36546.1"/>
    <property type="molecule type" value="Genomic_DNA"/>
</dbReference>
<proteinExistence type="predicted"/>
<dbReference type="Pfam" id="PF13508">
    <property type="entry name" value="Acetyltransf_7"/>
    <property type="match status" value="1"/>
</dbReference>
<evidence type="ECO:0000313" key="2">
    <source>
        <dbReference type="EMBL" id="KMM36546.1"/>
    </source>
</evidence>
<sequence>MIEIREEKEADREAISEVLREAFNSEDEVQLVNAIRESQGFISELSLVALHNRSEPVGYILFSEIELHTEKGSVPSLALAPVAVVPKLQNEGIGSMLIKDGMMRATSLGYRHVVVLGHKEYYPKFGFVPASEKNITGPFQAGDSFMVRELKKDALSDVSGEVVYPKAFGV</sequence>
<dbReference type="Gene3D" id="3.40.630.30">
    <property type="match status" value="1"/>
</dbReference>
<reference evidence="2" key="1">
    <citation type="submission" date="2015-06" db="EMBL/GenBank/DDBJ databases">
        <authorList>
            <person name="Liu B."/>
            <person name="Wang J."/>
            <person name="Zhu Y."/>
            <person name="Liu G."/>
            <person name="Chen Q."/>
            <person name="Zheng C."/>
            <person name="Che J."/>
            <person name="Ge C."/>
            <person name="Shi H."/>
            <person name="Pan Z."/>
            <person name="Liu X."/>
        </authorList>
    </citation>
    <scope>NUCLEOTIDE SEQUENCE [LARGE SCALE GENOMIC DNA]</scope>
    <source>
        <strain evidence="2">DSM 16346</strain>
    </source>
</reference>
<evidence type="ECO:0000259" key="1">
    <source>
        <dbReference type="PROSITE" id="PS51186"/>
    </source>
</evidence>
<gene>
    <name evidence="2" type="ORF">AB986_11280</name>
</gene>
<dbReference type="GO" id="GO:0016747">
    <property type="term" value="F:acyltransferase activity, transferring groups other than amino-acyl groups"/>
    <property type="evidence" value="ECO:0007669"/>
    <property type="project" value="InterPro"/>
</dbReference>
<protein>
    <recommendedName>
        <fullName evidence="1">N-acetyltransferase domain-containing protein</fullName>
    </recommendedName>
</protein>
<dbReference type="PROSITE" id="PS51186">
    <property type="entry name" value="GNAT"/>
    <property type="match status" value="1"/>
</dbReference>
<keyword evidence="3" id="KW-1185">Reference proteome</keyword>
<dbReference type="InterPro" id="IPR000182">
    <property type="entry name" value="GNAT_dom"/>
</dbReference>
<accession>A0A0J6CK06</accession>
<organism evidence="2 3">
    <name type="scientific">Guptibacillus hwajinpoensis</name>
    <dbReference type="NCBI Taxonomy" id="208199"/>
    <lineage>
        <taxon>Bacteria</taxon>
        <taxon>Bacillati</taxon>
        <taxon>Bacillota</taxon>
        <taxon>Bacilli</taxon>
        <taxon>Bacillales</taxon>
        <taxon>Guptibacillaceae</taxon>
        <taxon>Guptibacillus</taxon>
    </lineage>
</organism>
<comment type="caution">
    <text evidence="2">The sequence shown here is derived from an EMBL/GenBank/DDBJ whole genome shotgun (WGS) entry which is preliminary data.</text>
</comment>
<name>A0A0J6CK06_9BACL</name>
<dbReference type="SUPFAM" id="SSF55729">
    <property type="entry name" value="Acyl-CoA N-acyltransferases (Nat)"/>
    <property type="match status" value="1"/>
</dbReference>
<dbReference type="Proteomes" id="UP000035996">
    <property type="component" value="Unassembled WGS sequence"/>
</dbReference>
<dbReference type="InterPro" id="IPR016181">
    <property type="entry name" value="Acyl_CoA_acyltransferase"/>
</dbReference>
<dbReference type="CDD" id="cd04301">
    <property type="entry name" value="NAT_SF"/>
    <property type="match status" value="1"/>
</dbReference>
<dbReference type="OrthoDB" id="9797178at2"/>
<evidence type="ECO:0000313" key="3">
    <source>
        <dbReference type="Proteomes" id="UP000035996"/>
    </source>
</evidence>
<dbReference type="RefSeq" id="WP_048311258.1">
    <property type="nucleotide sequence ID" value="NZ_CP119526.1"/>
</dbReference>
<dbReference type="AlphaFoldDB" id="A0A0J6CK06"/>
<feature type="domain" description="N-acetyltransferase" evidence="1">
    <location>
        <begin position="2"/>
        <end position="151"/>
    </location>
</feature>